<organism evidence="1 2">
    <name type="scientific">Chryseobacterium cheonjiense</name>
    <dbReference type="NCBI Taxonomy" id="2728845"/>
    <lineage>
        <taxon>Bacteria</taxon>
        <taxon>Pseudomonadati</taxon>
        <taxon>Bacteroidota</taxon>
        <taxon>Flavobacteriia</taxon>
        <taxon>Flavobacteriales</taxon>
        <taxon>Weeksellaceae</taxon>
        <taxon>Chryseobacterium group</taxon>
        <taxon>Chryseobacterium</taxon>
    </lineage>
</organism>
<proteinExistence type="predicted"/>
<dbReference type="RefSeq" id="WP_169231008.1">
    <property type="nucleotide sequence ID" value="NZ_JABBGF010000001.1"/>
</dbReference>
<keyword evidence="2" id="KW-1185">Reference proteome</keyword>
<reference evidence="1 2" key="1">
    <citation type="submission" date="2020-04" db="EMBL/GenBank/DDBJ databases">
        <title>Chryseobacterium sp. RJ-7-14 sp. nov., isolated from Jeju soil.</title>
        <authorList>
            <person name="Dahal R.H."/>
            <person name="Chaudhary D.K."/>
        </authorList>
    </citation>
    <scope>NUCLEOTIDE SEQUENCE [LARGE SCALE GENOMIC DNA]</scope>
    <source>
        <strain evidence="1 2">RJ-7-14</strain>
    </source>
</reference>
<dbReference type="EMBL" id="JABBGF010000001">
    <property type="protein sequence ID" value="NML57700.1"/>
    <property type="molecule type" value="Genomic_DNA"/>
</dbReference>
<dbReference type="Proteomes" id="UP000552615">
    <property type="component" value="Unassembled WGS sequence"/>
</dbReference>
<evidence type="ECO:0000313" key="2">
    <source>
        <dbReference type="Proteomes" id="UP000552615"/>
    </source>
</evidence>
<comment type="caution">
    <text evidence="1">The sequence shown here is derived from an EMBL/GenBank/DDBJ whole genome shotgun (WGS) entry which is preliminary data.</text>
</comment>
<name>A0A7Y0FIY1_9FLAO</name>
<gene>
    <name evidence="1" type="ORF">HHL20_10135</name>
</gene>
<sequence length="146" mass="17180">MAIGIIQMDLYNPKSELYYDEIQKLIDKYFLGDHSLETINALIAELVDDELVYYAEEDFYYSAIYRTPYNIISQNTFVKLRQNEMLPSTLNYSSTMFGNFKYEDKKFTHPEGKEDYYDSNVPCMVCFEKNIVTFFILDENGDLGII</sequence>
<protein>
    <submittedName>
        <fullName evidence="1">Uncharacterized protein</fullName>
    </submittedName>
</protein>
<evidence type="ECO:0000313" key="1">
    <source>
        <dbReference type="EMBL" id="NML57700.1"/>
    </source>
</evidence>
<accession>A0A7Y0FIY1</accession>
<dbReference type="AlphaFoldDB" id="A0A7Y0FIY1"/>